<dbReference type="EC" id="2.7.13.3" evidence="2"/>
<dbReference type="RefSeq" id="WP_061971877.1">
    <property type="nucleotide sequence ID" value="NZ_FMAV01000002.1"/>
</dbReference>
<evidence type="ECO:0000256" key="2">
    <source>
        <dbReference type="ARBA" id="ARBA00012438"/>
    </source>
</evidence>
<evidence type="ECO:0000313" key="15">
    <source>
        <dbReference type="Proteomes" id="UP000054099"/>
    </source>
</evidence>
<evidence type="ECO:0000256" key="5">
    <source>
        <dbReference type="ARBA" id="ARBA00022741"/>
    </source>
</evidence>
<evidence type="ECO:0000259" key="12">
    <source>
        <dbReference type="PROSITE" id="PS50113"/>
    </source>
</evidence>
<feature type="transmembrane region" description="Helical" evidence="9">
    <location>
        <begin position="73"/>
        <end position="91"/>
    </location>
</feature>
<keyword evidence="9" id="KW-0812">Transmembrane</keyword>
<feature type="domain" description="Histidine kinase" evidence="10">
    <location>
        <begin position="378"/>
        <end position="585"/>
    </location>
</feature>
<dbReference type="SMART" id="SM00387">
    <property type="entry name" value="HATPase_c"/>
    <property type="match status" value="1"/>
</dbReference>
<feature type="transmembrane region" description="Helical" evidence="9">
    <location>
        <begin position="39"/>
        <end position="61"/>
    </location>
</feature>
<evidence type="ECO:0000259" key="10">
    <source>
        <dbReference type="PROSITE" id="PS50109"/>
    </source>
</evidence>
<dbReference type="CDD" id="cd00130">
    <property type="entry name" value="PAS"/>
    <property type="match status" value="1"/>
</dbReference>
<dbReference type="SMART" id="SM00086">
    <property type="entry name" value="PAC"/>
    <property type="match status" value="1"/>
</dbReference>
<keyword evidence="6" id="KW-0418">Kinase</keyword>
<organism evidence="14 15">
    <name type="scientific">Fictibacillus enclensis</name>
    <dbReference type="NCBI Taxonomy" id="1017270"/>
    <lineage>
        <taxon>Bacteria</taxon>
        <taxon>Bacillati</taxon>
        <taxon>Bacillota</taxon>
        <taxon>Bacilli</taxon>
        <taxon>Bacillales</taxon>
        <taxon>Fictibacillaceae</taxon>
        <taxon>Fictibacillus</taxon>
    </lineage>
</organism>
<dbReference type="InterPro" id="IPR003594">
    <property type="entry name" value="HATPase_dom"/>
</dbReference>
<evidence type="ECO:0000256" key="1">
    <source>
        <dbReference type="ARBA" id="ARBA00000085"/>
    </source>
</evidence>
<evidence type="ECO:0000259" key="13">
    <source>
        <dbReference type="PROSITE" id="PS50924"/>
    </source>
</evidence>
<dbReference type="Pfam" id="PF02518">
    <property type="entry name" value="HATPase_c"/>
    <property type="match status" value="1"/>
</dbReference>
<keyword evidence="15" id="KW-1185">Reference proteome</keyword>
<evidence type="ECO:0000256" key="9">
    <source>
        <dbReference type="PROSITE-ProRule" id="PRU00244"/>
    </source>
</evidence>
<feature type="transmembrane region" description="Helical" evidence="9">
    <location>
        <begin position="98"/>
        <end position="120"/>
    </location>
</feature>
<comment type="caution">
    <text evidence="14">The sequence shown here is derived from an EMBL/GenBank/DDBJ whole genome shotgun (WGS) entry which is preliminary data.</text>
</comment>
<dbReference type="GO" id="GO:0005524">
    <property type="term" value="F:ATP binding"/>
    <property type="evidence" value="ECO:0007669"/>
    <property type="project" value="UniProtKB-KW"/>
</dbReference>
<dbReference type="CDD" id="cd00082">
    <property type="entry name" value="HisKA"/>
    <property type="match status" value="1"/>
</dbReference>
<dbReference type="InterPro" id="IPR001610">
    <property type="entry name" value="PAC"/>
</dbReference>
<dbReference type="GO" id="GO:0016020">
    <property type="term" value="C:membrane"/>
    <property type="evidence" value="ECO:0007669"/>
    <property type="project" value="UniProtKB-UniRule"/>
</dbReference>
<dbReference type="Pfam" id="PF03707">
    <property type="entry name" value="MHYT"/>
    <property type="match status" value="2"/>
</dbReference>
<comment type="catalytic activity">
    <reaction evidence="1">
        <text>ATP + protein L-histidine = ADP + protein N-phospho-L-histidine.</text>
        <dbReference type="EC" id="2.7.13.3"/>
    </reaction>
</comment>
<dbReference type="InterPro" id="IPR000700">
    <property type="entry name" value="PAS-assoc_C"/>
</dbReference>
<dbReference type="Proteomes" id="UP000054099">
    <property type="component" value="Unassembled WGS sequence"/>
</dbReference>
<dbReference type="AlphaFoldDB" id="A0A0V8J7B0"/>
<dbReference type="PANTHER" id="PTHR43065:SF34">
    <property type="entry name" value="SPORULATION KINASE A"/>
    <property type="match status" value="1"/>
</dbReference>
<keyword evidence="9" id="KW-0472">Membrane</keyword>
<dbReference type="InterPro" id="IPR005467">
    <property type="entry name" value="His_kinase_dom"/>
</dbReference>
<evidence type="ECO:0000256" key="7">
    <source>
        <dbReference type="ARBA" id="ARBA00022840"/>
    </source>
</evidence>
<dbReference type="InterPro" id="IPR036097">
    <property type="entry name" value="HisK_dim/P_sf"/>
</dbReference>
<name>A0A0V8J7B0_9BACL</name>
<keyword evidence="3" id="KW-0597">Phosphoprotein</keyword>
<dbReference type="InterPro" id="IPR005330">
    <property type="entry name" value="MHYT_dom"/>
</dbReference>
<feature type="domain" description="PAC" evidence="12">
    <location>
        <begin position="314"/>
        <end position="365"/>
    </location>
</feature>
<dbReference type="InterPro" id="IPR035965">
    <property type="entry name" value="PAS-like_dom_sf"/>
</dbReference>
<dbReference type="Gene3D" id="1.10.287.130">
    <property type="match status" value="1"/>
</dbReference>
<feature type="transmembrane region" description="Helical" evidence="9">
    <location>
        <begin position="126"/>
        <end position="147"/>
    </location>
</feature>
<dbReference type="InterPro" id="IPR000014">
    <property type="entry name" value="PAS"/>
</dbReference>
<keyword evidence="4" id="KW-0808">Transferase</keyword>
<dbReference type="PROSITE" id="PS50109">
    <property type="entry name" value="HIS_KIN"/>
    <property type="match status" value="1"/>
</dbReference>
<dbReference type="EMBL" id="LNQN01000002">
    <property type="protein sequence ID" value="KSU83090.1"/>
    <property type="molecule type" value="Genomic_DNA"/>
</dbReference>
<keyword evidence="7" id="KW-0067">ATP-binding</keyword>
<dbReference type="PRINTS" id="PR00344">
    <property type="entry name" value="BCTRLSENSOR"/>
</dbReference>
<evidence type="ECO:0000313" key="14">
    <source>
        <dbReference type="EMBL" id="KSU83090.1"/>
    </source>
</evidence>
<dbReference type="PANTHER" id="PTHR43065">
    <property type="entry name" value="SENSOR HISTIDINE KINASE"/>
    <property type="match status" value="1"/>
</dbReference>
<dbReference type="PROSITE" id="PS50924">
    <property type="entry name" value="MHYT"/>
    <property type="match status" value="1"/>
</dbReference>
<dbReference type="Gene3D" id="3.30.450.20">
    <property type="entry name" value="PAS domain"/>
    <property type="match status" value="1"/>
</dbReference>
<gene>
    <name evidence="14" type="ORF">AS030_10910</name>
</gene>
<dbReference type="SMART" id="SM00388">
    <property type="entry name" value="HisKA"/>
    <property type="match status" value="1"/>
</dbReference>
<feature type="transmembrane region" description="Helical" evidence="9">
    <location>
        <begin position="159"/>
        <end position="180"/>
    </location>
</feature>
<accession>A0A0V8J7B0</accession>
<dbReference type="NCBIfam" id="TIGR00229">
    <property type="entry name" value="sensory_box"/>
    <property type="match status" value="1"/>
</dbReference>
<keyword evidence="9" id="KW-1133">Transmembrane helix</keyword>
<dbReference type="Pfam" id="PF00512">
    <property type="entry name" value="HisKA"/>
    <property type="match status" value="1"/>
</dbReference>
<dbReference type="Pfam" id="PF13426">
    <property type="entry name" value="PAS_9"/>
    <property type="match status" value="1"/>
</dbReference>
<reference evidence="14 15" key="1">
    <citation type="journal article" date="2014" name="Antonie Van Leeuwenhoek">
        <title>Fictibacillus enclensis sp. nov., isolated from marine sediment.</title>
        <authorList>
            <person name="Dastager S.G."/>
            <person name="Mawlankar R."/>
            <person name="Srinivasan K."/>
            <person name="Tang S.K."/>
            <person name="Lee J.C."/>
            <person name="Ramana V.V."/>
            <person name="Shouche Y.S."/>
        </authorList>
    </citation>
    <scope>NUCLEOTIDE SEQUENCE [LARGE SCALE GENOMIC DNA]</scope>
    <source>
        <strain evidence="14 15">NIO-1003</strain>
    </source>
</reference>
<evidence type="ECO:0000256" key="6">
    <source>
        <dbReference type="ARBA" id="ARBA00022777"/>
    </source>
</evidence>
<dbReference type="SMART" id="SM00091">
    <property type="entry name" value="PAS"/>
    <property type="match status" value="1"/>
</dbReference>
<sequence>MEHQLYISALSVITAVIYSFVALDFARRSSRKTNSSRRLWLLSASITMGIGIWGMHFVGMMSINMSLKVHHDLSYLLLCMIFAIGGAWLAFYFAKKNLFISAVIMGTSMIGLHYFGMMAIFPTAAIRYDLSVFSLAAACAYLFSGLAMYRHFKTGRPSFLSHFFSSVLMAAAMAGLHYTAEKAMYMKSQHVHHMSHDPSLGSLTLIATAIVAVATLFISLLYMMGKWSDQQLKLKSALLKESKQQNHSLIELNPDGVYIINKDRTLTVVNRSLEELTGFTSEELIGKAYTFLLANTNAPRMESLFQRTLGGESLQVETRIRQKNGNVFDAEVTNIPYYVDNEIRGIVGTMKDLTVVRQVEQRIRESEKLAVVGELAAGVAHEIRNPLTTLKGFTQTMMNAPSSPEMKNYLNIMLDEIESINLITNEFMVLAKPHMTITASINVVPLIKQVTTLLTSQANLTNVIINSKFLIECGEIRGEKNQIKKMLVNLLKNAIEAMPEGGNVTVTATAGNTGNVLIYIKDEGIGMSSGELQQLGQPFYTTKKSGKGLGLFVSKKIIENHNGSVRFKSIPGEGTIVEISLPGLEETMKADNTPFIS</sequence>
<dbReference type="Gene3D" id="3.30.565.10">
    <property type="entry name" value="Histidine kinase-like ATPase, C-terminal domain"/>
    <property type="match status" value="1"/>
</dbReference>
<evidence type="ECO:0000256" key="3">
    <source>
        <dbReference type="ARBA" id="ARBA00022553"/>
    </source>
</evidence>
<evidence type="ECO:0000259" key="11">
    <source>
        <dbReference type="PROSITE" id="PS50112"/>
    </source>
</evidence>
<feature type="transmembrane region" description="Helical" evidence="9">
    <location>
        <begin position="6"/>
        <end position="27"/>
    </location>
</feature>
<proteinExistence type="predicted"/>
<dbReference type="PROSITE" id="PS50113">
    <property type="entry name" value="PAC"/>
    <property type="match status" value="1"/>
</dbReference>
<evidence type="ECO:0000256" key="8">
    <source>
        <dbReference type="ARBA" id="ARBA00023012"/>
    </source>
</evidence>
<keyword evidence="8" id="KW-0902">Two-component regulatory system</keyword>
<evidence type="ECO:0000256" key="4">
    <source>
        <dbReference type="ARBA" id="ARBA00022679"/>
    </source>
</evidence>
<dbReference type="SUPFAM" id="SSF55785">
    <property type="entry name" value="PYP-like sensor domain (PAS domain)"/>
    <property type="match status" value="1"/>
</dbReference>
<dbReference type="InterPro" id="IPR036890">
    <property type="entry name" value="HATPase_C_sf"/>
</dbReference>
<dbReference type="SUPFAM" id="SSF47384">
    <property type="entry name" value="Homodimeric domain of signal transducing histidine kinase"/>
    <property type="match status" value="1"/>
</dbReference>
<dbReference type="SUPFAM" id="SSF55874">
    <property type="entry name" value="ATPase domain of HSP90 chaperone/DNA topoisomerase II/histidine kinase"/>
    <property type="match status" value="1"/>
</dbReference>
<feature type="domain" description="MHYT" evidence="13">
    <location>
        <begin position="3"/>
        <end position="187"/>
    </location>
</feature>
<protein>
    <recommendedName>
        <fullName evidence="2">histidine kinase</fullName>
        <ecNumber evidence="2">2.7.13.3</ecNumber>
    </recommendedName>
</protein>
<keyword evidence="5" id="KW-0547">Nucleotide-binding</keyword>
<feature type="domain" description="PAS" evidence="11">
    <location>
        <begin position="242"/>
        <end position="312"/>
    </location>
</feature>
<dbReference type="InterPro" id="IPR004358">
    <property type="entry name" value="Sig_transdc_His_kin-like_C"/>
</dbReference>
<dbReference type="GO" id="GO:0000155">
    <property type="term" value="F:phosphorelay sensor kinase activity"/>
    <property type="evidence" value="ECO:0007669"/>
    <property type="project" value="InterPro"/>
</dbReference>
<dbReference type="InterPro" id="IPR003661">
    <property type="entry name" value="HisK_dim/P_dom"/>
</dbReference>
<dbReference type="OrthoDB" id="9815750at2"/>
<feature type="transmembrane region" description="Helical" evidence="9">
    <location>
        <begin position="200"/>
        <end position="223"/>
    </location>
</feature>
<dbReference type="PROSITE" id="PS50112">
    <property type="entry name" value="PAS"/>
    <property type="match status" value="1"/>
</dbReference>